<evidence type="ECO:0000313" key="2">
    <source>
        <dbReference type="EMBL" id="EKC76121.1"/>
    </source>
</evidence>
<feature type="transmembrane region" description="Helical" evidence="1">
    <location>
        <begin position="379"/>
        <end position="398"/>
    </location>
</feature>
<name>K1UWZ4_9ZZZZ</name>
<accession>K1UWZ4</accession>
<protein>
    <recommendedName>
        <fullName evidence="3">TFIIB-type zinc ribbon-containing protein</fullName>
    </recommendedName>
</protein>
<reference evidence="2" key="1">
    <citation type="journal article" date="2013" name="Environ. Microbiol.">
        <title>Microbiota from the distal guts of lean and obese adolescents exhibit partial functional redundancy besides clear differences in community structure.</title>
        <authorList>
            <person name="Ferrer M."/>
            <person name="Ruiz A."/>
            <person name="Lanza F."/>
            <person name="Haange S.B."/>
            <person name="Oberbach A."/>
            <person name="Till H."/>
            <person name="Bargiela R."/>
            <person name="Campoy C."/>
            <person name="Segura M.T."/>
            <person name="Richter M."/>
            <person name="von Bergen M."/>
            <person name="Seifert J."/>
            <person name="Suarez A."/>
        </authorList>
    </citation>
    <scope>NUCLEOTIDE SEQUENCE</scope>
</reference>
<feature type="transmembrane region" description="Helical" evidence="1">
    <location>
        <begin position="404"/>
        <end position="421"/>
    </location>
</feature>
<keyword evidence="1" id="KW-0812">Transmembrane</keyword>
<evidence type="ECO:0000256" key="1">
    <source>
        <dbReference type="SAM" id="Phobius"/>
    </source>
</evidence>
<sequence length="496" mass="56597">MENQSENIPNLDQVTQEEVKIVKTDVNAKDGQNKCPKCGATEISLNANNGKLRCHYCRYEFEPEKLAGKEQDISKLQGQVVGSGATNIVADTNDVVTFKCSSCGAEVIVDTASSTQARCHWCRNTLSVNQQIPNGAVPDTVLPFKVTKNDAKTEIENFVGKRKFFANPTFRKEFTTENIMGVYLPYMIIDTNTHANLKGEGEHETRHYTESHNDSSTTYYDAELYAVERDFDLTIEGLTIESSKDKLNTEQSDRTNNIINAIMPFDTENCVKWDSNYIKGYTSEKRDTNVTDLKDMVEVKSKDISRFACNETIKYYDRGVKWQSETLEVKGQQWMSAYLPVWLYSYHEEKNGKSILHYVAVNARTKETMGSVPIHMPKLFLISFLVEILGFFAMLFTYDGEDNWPFLFLLSGVIYFIVIYSKYRNQSARHNYETETKTKMSNLKKSDRFIQNKTRLTSPRMSGANNKQVNGAKKHITDIANLDTLEDIANINPFNK</sequence>
<dbReference type="AlphaFoldDB" id="K1UWZ4"/>
<proteinExistence type="predicted"/>
<dbReference type="EMBL" id="AJWZ01000670">
    <property type="protein sequence ID" value="EKC76121.1"/>
    <property type="molecule type" value="Genomic_DNA"/>
</dbReference>
<dbReference type="PANTHER" id="PTHR37826:SF3">
    <property type="entry name" value="J DOMAIN-CONTAINING PROTEIN"/>
    <property type="match status" value="1"/>
</dbReference>
<dbReference type="PANTHER" id="PTHR37826">
    <property type="entry name" value="FLOTILLIN BAND_7_5 DOMAIN PROTEIN"/>
    <property type="match status" value="1"/>
</dbReference>
<keyword evidence="1" id="KW-0472">Membrane</keyword>
<keyword evidence="1" id="KW-1133">Transmembrane helix</keyword>
<evidence type="ECO:0008006" key="3">
    <source>
        <dbReference type="Google" id="ProtNLM"/>
    </source>
</evidence>
<comment type="caution">
    <text evidence="2">The sequence shown here is derived from an EMBL/GenBank/DDBJ whole genome shotgun (WGS) entry which is preliminary data.</text>
</comment>
<gene>
    <name evidence="2" type="ORF">OBE_00991</name>
</gene>
<organism evidence="2">
    <name type="scientific">human gut metagenome</name>
    <dbReference type="NCBI Taxonomy" id="408170"/>
    <lineage>
        <taxon>unclassified sequences</taxon>
        <taxon>metagenomes</taxon>
        <taxon>organismal metagenomes</taxon>
    </lineage>
</organism>